<dbReference type="InterPro" id="IPR046700">
    <property type="entry name" value="DUF6570"/>
</dbReference>
<proteinExistence type="predicted"/>
<evidence type="ECO:0000313" key="5">
    <source>
        <dbReference type="Proteomes" id="UP001215598"/>
    </source>
</evidence>
<gene>
    <name evidence="4" type="ORF">B0H16DRAFT_1297799</name>
</gene>
<dbReference type="Pfam" id="PF20209">
    <property type="entry name" value="DUF6570"/>
    <property type="match status" value="1"/>
</dbReference>
<evidence type="ECO:0000259" key="2">
    <source>
        <dbReference type="Pfam" id="PF14214"/>
    </source>
</evidence>
<reference evidence="4" key="1">
    <citation type="submission" date="2023-03" db="EMBL/GenBank/DDBJ databases">
        <title>Massive genome expansion in bonnet fungi (Mycena s.s.) driven by repeated elements and novel gene families across ecological guilds.</title>
        <authorList>
            <consortium name="Lawrence Berkeley National Laboratory"/>
            <person name="Harder C.B."/>
            <person name="Miyauchi S."/>
            <person name="Viragh M."/>
            <person name="Kuo A."/>
            <person name="Thoen E."/>
            <person name="Andreopoulos B."/>
            <person name="Lu D."/>
            <person name="Skrede I."/>
            <person name="Drula E."/>
            <person name="Henrissat B."/>
            <person name="Morin E."/>
            <person name="Kohler A."/>
            <person name="Barry K."/>
            <person name="LaButti K."/>
            <person name="Morin E."/>
            <person name="Salamov A."/>
            <person name="Lipzen A."/>
            <person name="Mereny Z."/>
            <person name="Hegedus B."/>
            <person name="Baldrian P."/>
            <person name="Stursova M."/>
            <person name="Weitz H."/>
            <person name="Taylor A."/>
            <person name="Grigoriev I.V."/>
            <person name="Nagy L.G."/>
            <person name="Martin F."/>
            <person name="Kauserud H."/>
        </authorList>
    </citation>
    <scope>NUCLEOTIDE SEQUENCE</scope>
    <source>
        <strain evidence="4">CBHHK182m</strain>
    </source>
</reference>
<evidence type="ECO:0000313" key="4">
    <source>
        <dbReference type="EMBL" id="KAJ7783106.1"/>
    </source>
</evidence>
<dbReference type="EMBL" id="JARKIB010000003">
    <property type="protein sequence ID" value="KAJ7783106.1"/>
    <property type="molecule type" value="Genomic_DNA"/>
</dbReference>
<feature type="domain" description="DUF6570" evidence="3">
    <location>
        <begin position="138"/>
        <end position="286"/>
    </location>
</feature>
<dbReference type="Proteomes" id="UP001215598">
    <property type="component" value="Unassembled WGS sequence"/>
</dbReference>
<comment type="caution">
    <text evidence="4">The sequence shown here is derived from an EMBL/GenBank/DDBJ whole genome shotgun (WGS) entry which is preliminary data.</text>
</comment>
<protein>
    <recommendedName>
        <fullName evidence="6">Helitron helicase-like domain-containing protein</fullName>
    </recommendedName>
</protein>
<name>A0AAD7KD33_9AGAR</name>
<dbReference type="AlphaFoldDB" id="A0AAD7KD33"/>
<organism evidence="4 5">
    <name type="scientific">Mycena metata</name>
    <dbReference type="NCBI Taxonomy" id="1033252"/>
    <lineage>
        <taxon>Eukaryota</taxon>
        <taxon>Fungi</taxon>
        <taxon>Dikarya</taxon>
        <taxon>Basidiomycota</taxon>
        <taxon>Agaricomycotina</taxon>
        <taxon>Agaricomycetes</taxon>
        <taxon>Agaricomycetidae</taxon>
        <taxon>Agaricales</taxon>
        <taxon>Marasmiineae</taxon>
        <taxon>Mycenaceae</taxon>
        <taxon>Mycena</taxon>
    </lineage>
</organism>
<feature type="region of interest" description="Disordered" evidence="1">
    <location>
        <begin position="1"/>
        <end position="29"/>
    </location>
</feature>
<evidence type="ECO:0008006" key="6">
    <source>
        <dbReference type="Google" id="ProtNLM"/>
    </source>
</evidence>
<dbReference type="InterPro" id="IPR025476">
    <property type="entry name" value="Helitron_helicase-like"/>
</dbReference>
<evidence type="ECO:0000259" key="3">
    <source>
        <dbReference type="Pfam" id="PF20209"/>
    </source>
</evidence>
<feature type="non-terminal residue" evidence="4">
    <location>
        <position position="631"/>
    </location>
</feature>
<keyword evidence="5" id="KW-1185">Reference proteome</keyword>
<accession>A0AAD7KD33</accession>
<sequence>MKPKVGLKPVENSRESSPTLEHELNDQSDSSDYLEIADENLRTSIIAEWQHELSTEKLKPSTCGVCAKTDFACTIQVIVASSLDLTLLRNDDLPIKVRPTSYNFIAYQRAILCVGGLSDVNAPANISICDVCHTAMRRSTMPQLALANWLYYGREALPADVRDAFDSASIFERMMISRVRYNSVSCRFKASDYDPSIEESEHTYALRNYRKGVRGNVVVTPLDVGALHDVLPPSPEIIKDTMSVIFIGATPPTRHTVRQLRPVLVRKSKVKIMLDFLIEHNPHYGQLAGFKGYSANNMNALFDPAERREDESVPGSVHVGFIQSNDAVASASADYTRRNVDGPSDRIGNDILMENVGFTLGDHSPDSYRDMKMTALERCLAGKAFVGYRKGSRMVPDFDNPYLLSMAFPEEDPWGIGGMHHPYRRQRISALEQVGHLLTVYGGRFQRHPEFAFFYYNVLRKQLVSRSMRYKVPHSSYRGIIDQMLDVDLSKLASLRERCKKDPLYIPTDPEEKHIMSLMGSVGLVARQVPGSAGHKVMLRNEIRGLINYRGAPTLFITLNPSDVDNPIVRLLVGEEINLEDIARGEDMDSWSRKVLAAQNPAACAKFFDLIISKFISVILRFGKPGRGLFG</sequence>
<evidence type="ECO:0000256" key="1">
    <source>
        <dbReference type="SAM" id="MobiDB-lite"/>
    </source>
</evidence>
<dbReference type="Pfam" id="PF14214">
    <property type="entry name" value="Helitron_like_N"/>
    <property type="match status" value="1"/>
</dbReference>
<feature type="domain" description="Helitron helicase-like" evidence="2">
    <location>
        <begin position="437"/>
        <end position="624"/>
    </location>
</feature>